<feature type="domain" description="OmpR/PhoB-type" evidence="3">
    <location>
        <begin position="2"/>
        <end position="100"/>
    </location>
</feature>
<proteinExistence type="predicted"/>
<dbReference type="Gene3D" id="1.10.10.10">
    <property type="entry name" value="Winged helix-like DNA-binding domain superfamily/Winged helix DNA-binding domain"/>
    <property type="match status" value="1"/>
</dbReference>
<dbReference type="InterPro" id="IPR036388">
    <property type="entry name" value="WH-like_DNA-bd_sf"/>
</dbReference>
<keyword evidence="5" id="KW-1185">Reference proteome</keyword>
<dbReference type="SUPFAM" id="SSF46894">
    <property type="entry name" value="C-terminal effector domain of the bipartite response regulators"/>
    <property type="match status" value="1"/>
</dbReference>
<accession>A0ABU0IX18</accession>
<dbReference type="PROSITE" id="PS51755">
    <property type="entry name" value="OMPR_PHOB"/>
    <property type="match status" value="1"/>
</dbReference>
<dbReference type="GO" id="GO:0003677">
    <property type="term" value="F:DNA binding"/>
    <property type="evidence" value="ECO:0007669"/>
    <property type="project" value="UniProtKB-KW"/>
</dbReference>
<dbReference type="SMART" id="SM00862">
    <property type="entry name" value="Trans_reg_C"/>
    <property type="match status" value="1"/>
</dbReference>
<organism evidence="4 5">
    <name type="scientific">Caulobacter ginsengisoli</name>
    <dbReference type="NCBI Taxonomy" id="400775"/>
    <lineage>
        <taxon>Bacteria</taxon>
        <taxon>Pseudomonadati</taxon>
        <taxon>Pseudomonadota</taxon>
        <taxon>Alphaproteobacteria</taxon>
        <taxon>Caulobacterales</taxon>
        <taxon>Caulobacteraceae</taxon>
        <taxon>Caulobacter</taxon>
    </lineage>
</organism>
<dbReference type="PANTHER" id="PTHR47691:SF3">
    <property type="entry name" value="HTH-TYPE TRANSCRIPTIONAL REGULATOR RV0890C-RELATED"/>
    <property type="match status" value="1"/>
</dbReference>
<comment type="caution">
    <text evidence="4">The sequence shown here is derived from an EMBL/GenBank/DDBJ whole genome shotgun (WGS) entry which is preliminary data.</text>
</comment>
<name>A0ABU0IX18_9CAUL</name>
<dbReference type="RefSeq" id="WP_307350878.1">
    <property type="nucleotide sequence ID" value="NZ_JAUSVS010000007.1"/>
</dbReference>
<dbReference type="Pfam" id="PF00486">
    <property type="entry name" value="Trans_reg_C"/>
    <property type="match status" value="1"/>
</dbReference>
<dbReference type="Proteomes" id="UP001228905">
    <property type="component" value="Unassembled WGS sequence"/>
</dbReference>
<feature type="DNA-binding region" description="OmpR/PhoB-type" evidence="2">
    <location>
        <begin position="2"/>
        <end position="100"/>
    </location>
</feature>
<keyword evidence="1 2" id="KW-0238">DNA-binding</keyword>
<dbReference type="CDD" id="cd00383">
    <property type="entry name" value="trans_reg_C"/>
    <property type="match status" value="1"/>
</dbReference>
<dbReference type="EMBL" id="JAUSVS010000007">
    <property type="protein sequence ID" value="MDQ0465497.1"/>
    <property type="molecule type" value="Genomic_DNA"/>
</dbReference>
<evidence type="ECO:0000313" key="5">
    <source>
        <dbReference type="Proteomes" id="UP001228905"/>
    </source>
</evidence>
<evidence type="ECO:0000256" key="2">
    <source>
        <dbReference type="PROSITE-ProRule" id="PRU01091"/>
    </source>
</evidence>
<evidence type="ECO:0000256" key="1">
    <source>
        <dbReference type="ARBA" id="ARBA00023125"/>
    </source>
</evidence>
<gene>
    <name evidence="4" type="ORF">QO010_003286</name>
</gene>
<dbReference type="InterPro" id="IPR016032">
    <property type="entry name" value="Sig_transdc_resp-reg_C-effctor"/>
</dbReference>
<dbReference type="PANTHER" id="PTHR47691">
    <property type="entry name" value="REGULATOR-RELATED"/>
    <property type="match status" value="1"/>
</dbReference>
<evidence type="ECO:0000259" key="3">
    <source>
        <dbReference type="PROSITE" id="PS51755"/>
    </source>
</evidence>
<dbReference type="InterPro" id="IPR001867">
    <property type="entry name" value="OmpR/PhoB-type_DNA-bd"/>
</dbReference>
<evidence type="ECO:0000313" key="4">
    <source>
        <dbReference type="EMBL" id="MDQ0465497.1"/>
    </source>
</evidence>
<reference evidence="4 5" key="1">
    <citation type="submission" date="2023-07" db="EMBL/GenBank/DDBJ databases">
        <title>Genomic Encyclopedia of Type Strains, Phase IV (KMG-IV): sequencing the most valuable type-strain genomes for metagenomic binning, comparative biology and taxonomic classification.</title>
        <authorList>
            <person name="Goeker M."/>
        </authorList>
    </citation>
    <scope>NUCLEOTIDE SEQUENCE [LARGE SCALE GENOMIC DNA]</scope>
    <source>
        <strain evidence="4 5">DSM 18695</strain>
    </source>
</reference>
<sequence length="255" mass="27506">MPQTYELGDWIFTPAAQELRRGEARVRLEHRAARALELLCERRGEVVTQAELIQRLWQGRQVSDNSLAVVIGDLRRALGDNARQPRFVETVAKAGYRLIAPAQANPSNPRRREVLALAAAGLAAVAVWGGYRLFKPGPRLVVVEPVENATGEAAYDALAQACSGLILTDLGQEAGLRLRRRSPGAPIPAGAVRLTARLTLWSGQPYLVLTAEEGSSVIWSGAAFGLEASLPAKVKAQLADLAATLRGDHPSREKP</sequence>
<protein>
    <submittedName>
        <fullName evidence="4">DNA-binding winged helix-turn-helix (WHTH) protein</fullName>
    </submittedName>
</protein>